<organism evidence="4">
    <name type="scientific">Amphimedon queenslandica</name>
    <name type="common">Sponge</name>
    <dbReference type="NCBI Taxonomy" id="400682"/>
    <lineage>
        <taxon>Eukaryota</taxon>
        <taxon>Metazoa</taxon>
        <taxon>Porifera</taxon>
        <taxon>Demospongiae</taxon>
        <taxon>Heteroscleromorpha</taxon>
        <taxon>Haplosclerida</taxon>
        <taxon>Niphatidae</taxon>
        <taxon>Amphimedon</taxon>
    </lineage>
</organism>
<dbReference type="STRING" id="400682.A0A1X7VQF2"/>
<dbReference type="GO" id="GO:0003730">
    <property type="term" value="F:mRNA 3'-UTR binding"/>
    <property type="evidence" value="ECO:0007669"/>
    <property type="project" value="TreeGrafter"/>
</dbReference>
<dbReference type="AlphaFoldDB" id="A0A1X7VQF2"/>
<evidence type="ECO:0000256" key="2">
    <source>
        <dbReference type="PROSITE-ProRule" id="PRU00176"/>
    </source>
</evidence>
<feature type="domain" description="RRM" evidence="3">
    <location>
        <begin position="14"/>
        <end position="90"/>
    </location>
</feature>
<reference evidence="5" key="1">
    <citation type="journal article" date="2010" name="Nature">
        <title>The Amphimedon queenslandica genome and the evolution of animal complexity.</title>
        <authorList>
            <person name="Srivastava M."/>
            <person name="Simakov O."/>
            <person name="Chapman J."/>
            <person name="Fahey B."/>
            <person name="Gauthier M.E."/>
            <person name="Mitros T."/>
            <person name="Richards G.S."/>
            <person name="Conaco C."/>
            <person name="Dacre M."/>
            <person name="Hellsten U."/>
            <person name="Larroux C."/>
            <person name="Putnam N.H."/>
            <person name="Stanke M."/>
            <person name="Adamska M."/>
            <person name="Darling A."/>
            <person name="Degnan S.M."/>
            <person name="Oakley T.H."/>
            <person name="Plachetzki D.C."/>
            <person name="Zhai Y."/>
            <person name="Adamski M."/>
            <person name="Calcino A."/>
            <person name="Cummins S.F."/>
            <person name="Goodstein D.M."/>
            <person name="Harris C."/>
            <person name="Jackson D.J."/>
            <person name="Leys S.P."/>
            <person name="Shu S."/>
            <person name="Woodcroft B.J."/>
            <person name="Vervoort M."/>
            <person name="Kosik K.S."/>
            <person name="Manning G."/>
            <person name="Degnan B.M."/>
            <person name="Rokhsar D.S."/>
        </authorList>
    </citation>
    <scope>NUCLEOTIDE SEQUENCE [LARGE SCALE GENOMIC DNA]</scope>
</reference>
<evidence type="ECO:0000313" key="5">
    <source>
        <dbReference type="Proteomes" id="UP000007879"/>
    </source>
</evidence>
<dbReference type="InParanoid" id="A0A1X7VQF2"/>
<keyword evidence="5" id="KW-1185">Reference proteome</keyword>
<dbReference type="Proteomes" id="UP000007879">
    <property type="component" value="Unassembled WGS sequence"/>
</dbReference>
<accession>A0A1X7VQF2</accession>
<dbReference type="InterPro" id="IPR035979">
    <property type="entry name" value="RBD_domain_sf"/>
</dbReference>
<sequence length="187" mass="21285">MSHYIIEHGVEITTRVFIGNIPYNTNETELKDFFSQYGTIKDCNIVTDRKGISKGYGFVTFKDEVIAKKVLQMAKVEFNHKTLNICRAIRKKNTGQYKYNGSNAEYIQAESNPVSIINYQGRNFYYNNGILEPLNNELHQTGIMLYSAVVLPHPPQFSPSVPQYLPSPPQIPPALPVPQYSSPCFFQ</sequence>
<dbReference type="InterPro" id="IPR012677">
    <property type="entry name" value="Nucleotide-bd_a/b_plait_sf"/>
</dbReference>
<dbReference type="PROSITE" id="PS50102">
    <property type="entry name" value="RRM"/>
    <property type="match status" value="1"/>
</dbReference>
<dbReference type="EnsemblMetazoa" id="Aqu2.1.42109_001">
    <property type="protein sequence ID" value="Aqu2.1.42109_001"/>
    <property type="gene ID" value="Aqu2.1.42109"/>
</dbReference>
<dbReference type="Pfam" id="PF00076">
    <property type="entry name" value="RRM_1"/>
    <property type="match status" value="1"/>
</dbReference>
<dbReference type="PANTHER" id="PTHR11176">
    <property type="entry name" value="BOULE-RELATED"/>
    <property type="match status" value="1"/>
</dbReference>
<dbReference type="EnsemblMetazoa" id="XM_020001564.1">
    <property type="protein sequence ID" value="XP_019857123.1"/>
    <property type="gene ID" value="LOC105314840"/>
</dbReference>
<protein>
    <recommendedName>
        <fullName evidence="3">RRM domain-containing protein</fullName>
    </recommendedName>
</protein>
<dbReference type="EnsemblMetazoa" id="XM_011409234.2">
    <property type="protein sequence ID" value="XP_011407536.1"/>
    <property type="gene ID" value="LOC105314840"/>
</dbReference>
<dbReference type="OrthoDB" id="762982at2759"/>
<dbReference type="GO" id="GO:0008494">
    <property type="term" value="F:translation activator activity"/>
    <property type="evidence" value="ECO:0007669"/>
    <property type="project" value="TreeGrafter"/>
</dbReference>
<dbReference type="SMART" id="SM00360">
    <property type="entry name" value="RRM"/>
    <property type="match status" value="1"/>
</dbReference>
<evidence type="ECO:0000313" key="4">
    <source>
        <dbReference type="EnsemblMetazoa" id="Aqu2.1.42109_001"/>
    </source>
</evidence>
<dbReference type="SUPFAM" id="SSF54928">
    <property type="entry name" value="RNA-binding domain, RBD"/>
    <property type="match status" value="1"/>
</dbReference>
<dbReference type="InterPro" id="IPR000504">
    <property type="entry name" value="RRM_dom"/>
</dbReference>
<evidence type="ECO:0000256" key="1">
    <source>
        <dbReference type="ARBA" id="ARBA00022884"/>
    </source>
</evidence>
<keyword evidence="1 2" id="KW-0694">RNA-binding</keyword>
<dbReference type="GO" id="GO:0005737">
    <property type="term" value="C:cytoplasm"/>
    <property type="evidence" value="ECO:0007669"/>
    <property type="project" value="TreeGrafter"/>
</dbReference>
<dbReference type="Gene3D" id="3.30.70.330">
    <property type="match status" value="1"/>
</dbReference>
<dbReference type="KEGG" id="aqu:105314840"/>
<proteinExistence type="predicted"/>
<name>A0A1X7VQF2_AMPQE</name>
<reference evidence="4" key="2">
    <citation type="submission" date="2017-05" db="UniProtKB">
        <authorList>
            <consortium name="EnsemblMetazoa"/>
        </authorList>
    </citation>
    <scope>IDENTIFICATION</scope>
</reference>
<evidence type="ECO:0000259" key="3">
    <source>
        <dbReference type="PROSITE" id="PS50102"/>
    </source>
</evidence>
<dbReference type="GO" id="GO:0070935">
    <property type="term" value="P:3'-UTR-mediated mRNA stabilization"/>
    <property type="evidence" value="ECO:0007669"/>
    <property type="project" value="TreeGrafter"/>
</dbReference>
<dbReference type="PANTHER" id="PTHR11176:SF57">
    <property type="entry name" value="PROTEIN BOULE"/>
    <property type="match status" value="1"/>
</dbReference>
<dbReference type="GO" id="GO:0045948">
    <property type="term" value="P:positive regulation of translational initiation"/>
    <property type="evidence" value="ECO:0007669"/>
    <property type="project" value="TreeGrafter"/>
</dbReference>
<gene>
    <name evidence="4" type="primary">105314840</name>
</gene>